<evidence type="ECO:0000313" key="1">
    <source>
        <dbReference type="EMBL" id="AVH79716.1"/>
    </source>
</evidence>
<evidence type="ECO:0008006" key="2">
    <source>
        <dbReference type="Google" id="ProtNLM"/>
    </source>
</evidence>
<dbReference type="InterPro" id="IPR007197">
    <property type="entry name" value="rSAM"/>
</dbReference>
<dbReference type="GO" id="GO:0003824">
    <property type="term" value="F:catalytic activity"/>
    <property type="evidence" value="ECO:0007669"/>
    <property type="project" value="InterPro"/>
</dbReference>
<dbReference type="AlphaFoldDB" id="A0A2P0ZGY9"/>
<organism evidence="1">
    <name type="scientific">Scytonema sp. PCC 10023</name>
    <dbReference type="NCBI Taxonomy" id="1680591"/>
    <lineage>
        <taxon>Bacteria</taxon>
        <taxon>Bacillati</taxon>
        <taxon>Cyanobacteriota</taxon>
        <taxon>Cyanophyceae</taxon>
        <taxon>Nostocales</taxon>
        <taxon>Scytonemataceae</taxon>
        <taxon>Scytonema</taxon>
    </lineage>
</organism>
<dbReference type="NCBIfam" id="TIGR04517">
    <property type="entry name" value="rSAM_PoyD"/>
    <property type="match status" value="1"/>
</dbReference>
<dbReference type="InterPro" id="IPR030950">
    <property type="entry name" value="rSAM_PoyD"/>
</dbReference>
<protein>
    <recommendedName>
        <fullName evidence="2">Radical SAM family RiPP maturation amino acid epimerase</fullName>
    </recommendedName>
</protein>
<reference evidence="1" key="1">
    <citation type="journal article" date="2018" name="Science">
        <title>Natural noncanonical protein splicing yields products with diverse ?-amino acid residues.</title>
        <authorList>
            <person name="Morinaka B.I."/>
            <person name="Lakis E."/>
            <person name="Verest M."/>
            <person name="Helf M.J."/>
            <person name="Scalvenzi T."/>
            <person name="Vagstad A.L."/>
            <person name="Sims J."/>
            <person name="Sunagawa S."/>
            <person name="Gugger M."/>
            <person name="Piel J."/>
        </authorList>
    </citation>
    <scope>NUCLEOTIDE SEQUENCE</scope>
    <source>
        <strain evidence="1">PCC 10023</strain>
    </source>
</reference>
<accession>A0A2P0ZGY9</accession>
<dbReference type="GO" id="GO:0051536">
    <property type="term" value="F:iron-sulfur cluster binding"/>
    <property type="evidence" value="ECO:0007669"/>
    <property type="project" value="InterPro"/>
</dbReference>
<dbReference type="SFLD" id="SFLDS00029">
    <property type="entry name" value="Radical_SAM"/>
    <property type="match status" value="1"/>
</dbReference>
<proteinExistence type="predicted"/>
<sequence>MSKPIQNSSAELANRLITQVIQACKNKTLKLEQPNNIETVCVSHIKRFMERWTADPEFQNQVAVEPYKTIARYGLKVDPEEIRPLWDLKFLKEVGERVPISASLRQWHEFFDESRVCELMQSIASSSSEPRFKAWRERQIARTRSQFKKWLQDTLVHAPVCFELSKGCSVGCWFCGVSAPRLGDIFIYNQENAKLWYEVLELMKEILGPAAGAGFCYWASDPLDNPDYERFCSDFHEVLGIFPQTTTAQPLKDPARIRALLKLSRKKGCLLNRFSILSLKMLNQVHEEFSAEELTLVSLALQNKEANKIKANAGRARERNLNKGEEDNEFPEQGTIACVSGFLFNMVDRSVKLISPCNASDRWPLGYIVYDEGTFSDAHDLKILLERMITDNMPLTVRPNDLINFRRDLKYESLTDGFQLSTKFKTFKFRHEPYLKELGEVIHKGGKTAEDIASIFEKHGVSPAYTFHNLNLMFERGVLDDEPKPKVVKS</sequence>
<dbReference type="EMBL" id="MG373783">
    <property type="protein sequence ID" value="AVH79716.1"/>
    <property type="molecule type" value="Genomic_DNA"/>
</dbReference>
<name>A0A2P0ZGY9_9CYAN</name>
<dbReference type="RefSeq" id="WP_414581507.1">
    <property type="nucleotide sequence ID" value="NZ_CAWUDP010000004.1"/>
</dbReference>